<evidence type="ECO:0008006" key="4">
    <source>
        <dbReference type="Google" id="ProtNLM"/>
    </source>
</evidence>
<feature type="signal peptide" evidence="1">
    <location>
        <begin position="1"/>
        <end position="22"/>
    </location>
</feature>
<keyword evidence="1" id="KW-0732">Signal</keyword>
<dbReference type="AlphaFoldDB" id="A0A8S1UW99"/>
<keyword evidence="3" id="KW-1185">Reference proteome</keyword>
<evidence type="ECO:0000313" key="2">
    <source>
        <dbReference type="EMBL" id="CAD8168463.1"/>
    </source>
</evidence>
<accession>A0A8S1UW99</accession>
<feature type="chain" id="PRO_5035828284" description="Transmembrane protein" evidence="1">
    <location>
        <begin position="23"/>
        <end position="85"/>
    </location>
</feature>
<gene>
    <name evidence="2" type="ORF">POCTA_138.1.T0520002</name>
</gene>
<reference evidence="2" key="1">
    <citation type="submission" date="2021-01" db="EMBL/GenBank/DDBJ databases">
        <authorList>
            <consortium name="Genoscope - CEA"/>
            <person name="William W."/>
        </authorList>
    </citation>
    <scope>NUCLEOTIDE SEQUENCE</scope>
</reference>
<organism evidence="2 3">
    <name type="scientific">Paramecium octaurelia</name>
    <dbReference type="NCBI Taxonomy" id="43137"/>
    <lineage>
        <taxon>Eukaryota</taxon>
        <taxon>Sar</taxon>
        <taxon>Alveolata</taxon>
        <taxon>Ciliophora</taxon>
        <taxon>Intramacronucleata</taxon>
        <taxon>Oligohymenophorea</taxon>
        <taxon>Peniculida</taxon>
        <taxon>Parameciidae</taxon>
        <taxon>Paramecium</taxon>
    </lineage>
</organism>
<evidence type="ECO:0000256" key="1">
    <source>
        <dbReference type="SAM" id="SignalP"/>
    </source>
</evidence>
<proteinExistence type="predicted"/>
<evidence type="ECO:0000313" key="3">
    <source>
        <dbReference type="Proteomes" id="UP000683925"/>
    </source>
</evidence>
<dbReference type="Proteomes" id="UP000683925">
    <property type="component" value="Unassembled WGS sequence"/>
</dbReference>
<comment type="caution">
    <text evidence="2">The sequence shown here is derived from an EMBL/GenBank/DDBJ whole genome shotgun (WGS) entry which is preliminary data.</text>
</comment>
<name>A0A8S1UW99_PAROT</name>
<protein>
    <recommendedName>
        <fullName evidence="4">Transmembrane protein</fullName>
    </recommendedName>
</protein>
<dbReference type="EMBL" id="CAJJDP010000052">
    <property type="protein sequence ID" value="CAD8168463.1"/>
    <property type="molecule type" value="Genomic_DNA"/>
</dbReference>
<sequence>MRQNMLNLFLAFFHIVLNVIKTQIQHSIIDVFVNQGISLISFLNNLEFAILLAQNAQLKLNVQFVNQSLDILIMTHQNVYARMVL</sequence>